<keyword evidence="3" id="KW-1185">Reference proteome</keyword>
<feature type="chain" id="PRO_5002317502" evidence="1">
    <location>
        <begin position="27"/>
        <end position="115"/>
    </location>
</feature>
<feature type="signal peptide" evidence="1">
    <location>
        <begin position="1"/>
        <end position="26"/>
    </location>
</feature>
<sequence length="115" mass="12550">MFARVSTMFMITLFALFALLAPGALAAPSMLRGRSYHDVAIDVRDVAPAAAVILARGAPVPVVRAEPAKRLTRFQARNARHEAVSREIEALQIRNAEENEKRDIVANGWSSVPVV</sequence>
<reference evidence="2 3" key="1">
    <citation type="journal article" date="2015" name="Fungal Genet. Biol.">
        <title>Evolution of novel wood decay mechanisms in Agaricales revealed by the genome sequences of Fistulina hepatica and Cylindrobasidium torrendii.</title>
        <authorList>
            <person name="Floudas D."/>
            <person name="Held B.W."/>
            <person name="Riley R."/>
            <person name="Nagy L.G."/>
            <person name="Koehler G."/>
            <person name="Ransdell A.S."/>
            <person name="Younus H."/>
            <person name="Chow J."/>
            <person name="Chiniquy J."/>
            <person name="Lipzen A."/>
            <person name="Tritt A."/>
            <person name="Sun H."/>
            <person name="Haridas S."/>
            <person name="LaButti K."/>
            <person name="Ohm R.A."/>
            <person name="Kues U."/>
            <person name="Blanchette R.A."/>
            <person name="Grigoriev I.V."/>
            <person name="Minto R.E."/>
            <person name="Hibbett D.S."/>
        </authorList>
    </citation>
    <scope>NUCLEOTIDE SEQUENCE [LARGE SCALE GENOMIC DNA]</scope>
    <source>
        <strain evidence="2 3">FP15055 ss-10</strain>
    </source>
</reference>
<accession>A0A0D7BL65</accession>
<keyword evidence="1" id="KW-0732">Signal</keyword>
<dbReference type="EMBL" id="KN880456">
    <property type="protein sequence ID" value="KIY71293.1"/>
    <property type="molecule type" value="Genomic_DNA"/>
</dbReference>
<evidence type="ECO:0000313" key="2">
    <source>
        <dbReference type="EMBL" id="KIY71293.1"/>
    </source>
</evidence>
<name>A0A0D7BL65_9AGAR</name>
<gene>
    <name evidence="2" type="ORF">CYLTODRAFT_408252</name>
</gene>
<dbReference type="AlphaFoldDB" id="A0A0D7BL65"/>
<evidence type="ECO:0000313" key="3">
    <source>
        <dbReference type="Proteomes" id="UP000054007"/>
    </source>
</evidence>
<proteinExistence type="predicted"/>
<organism evidence="2 3">
    <name type="scientific">Cylindrobasidium torrendii FP15055 ss-10</name>
    <dbReference type="NCBI Taxonomy" id="1314674"/>
    <lineage>
        <taxon>Eukaryota</taxon>
        <taxon>Fungi</taxon>
        <taxon>Dikarya</taxon>
        <taxon>Basidiomycota</taxon>
        <taxon>Agaricomycotina</taxon>
        <taxon>Agaricomycetes</taxon>
        <taxon>Agaricomycetidae</taxon>
        <taxon>Agaricales</taxon>
        <taxon>Marasmiineae</taxon>
        <taxon>Physalacriaceae</taxon>
        <taxon>Cylindrobasidium</taxon>
    </lineage>
</organism>
<evidence type="ECO:0000256" key="1">
    <source>
        <dbReference type="SAM" id="SignalP"/>
    </source>
</evidence>
<dbReference type="Proteomes" id="UP000054007">
    <property type="component" value="Unassembled WGS sequence"/>
</dbReference>
<protein>
    <submittedName>
        <fullName evidence="2">Uncharacterized protein</fullName>
    </submittedName>
</protein>